<comment type="caution">
    <text evidence="8">The sequence shown here is derived from an EMBL/GenBank/DDBJ whole genome shotgun (WGS) entry which is preliminary data.</text>
</comment>
<reference evidence="8" key="1">
    <citation type="journal article" date="2021" name="PeerJ">
        <title>Extensive microbial diversity within the chicken gut microbiome revealed by metagenomics and culture.</title>
        <authorList>
            <person name="Gilroy R."/>
            <person name="Ravi A."/>
            <person name="Getino M."/>
            <person name="Pursley I."/>
            <person name="Horton D.L."/>
            <person name="Alikhan N.F."/>
            <person name="Baker D."/>
            <person name="Gharbi K."/>
            <person name="Hall N."/>
            <person name="Watson M."/>
            <person name="Adriaenssens E.M."/>
            <person name="Foster-Nyarko E."/>
            <person name="Jarju S."/>
            <person name="Secka A."/>
            <person name="Antonio M."/>
            <person name="Oren A."/>
            <person name="Chaudhuri R.R."/>
            <person name="La Ragione R."/>
            <person name="Hildebrand F."/>
            <person name="Pallen M.J."/>
        </authorList>
    </citation>
    <scope>NUCLEOTIDE SEQUENCE</scope>
    <source>
        <strain evidence="8">ChiSxjej3B15-1167</strain>
    </source>
</reference>
<dbReference type="GO" id="GO:0008616">
    <property type="term" value="P:tRNA queuosine(34) biosynthetic process"/>
    <property type="evidence" value="ECO:0007669"/>
    <property type="project" value="UniProtKB-KW"/>
</dbReference>
<evidence type="ECO:0000256" key="2">
    <source>
        <dbReference type="ARBA" id="ARBA00008900"/>
    </source>
</evidence>
<protein>
    <recommendedName>
        <fullName evidence="3 5">6-carboxy-5,6,7,8-tetrahydropterin synthase</fullName>
        <ecNumber evidence="5">4.-.-.-</ecNumber>
    </recommendedName>
</protein>
<evidence type="ECO:0000313" key="9">
    <source>
        <dbReference type="Proteomes" id="UP000886805"/>
    </source>
</evidence>
<feature type="active site" description="Charge relay system" evidence="6">
    <location>
        <position position="129"/>
    </location>
</feature>
<dbReference type="InterPro" id="IPR038418">
    <property type="entry name" value="6-PTP_synth/QueD_sf"/>
</dbReference>
<reference evidence="8" key="2">
    <citation type="submission" date="2021-04" db="EMBL/GenBank/DDBJ databases">
        <authorList>
            <person name="Gilroy R."/>
        </authorList>
    </citation>
    <scope>NUCLEOTIDE SEQUENCE</scope>
    <source>
        <strain evidence="8">ChiSxjej3B15-1167</strain>
    </source>
</reference>
<dbReference type="Proteomes" id="UP000886805">
    <property type="component" value="Unassembled WGS sequence"/>
</dbReference>
<dbReference type="Gene3D" id="3.30.479.10">
    <property type="entry name" value="6-pyruvoyl tetrahydropterin synthase/QueD"/>
    <property type="match status" value="1"/>
</dbReference>
<dbReference type="SUPFAM" id="SSF55620">
    <property type="entry name" value="Tetrahydrobiopterin biosynthesis enzymes-like"/>
    <property type="match status" value="1"/>
</dbReference>
<comment type="catalytic activity">
    <reaction evidence="4 5">
        <text>7,8-dihydroneopterin 3'-triphosphate + H2O = 6-carboxy-5,6,7,8-tetrahydropterin + triphosphate + acetaldehyde + 2 H(+)</text>
        <dbReference type="Rhea" id="RHEA:27966"/>
        <dbReference type="ChEBI" id="CHEBI:15343"/>
        <dbReference type="ChEBI" id="CHEBI:15377"/>
        <dbReference type="ChEBI" id="CHEBI:15378"/>
        <dbReference type="ChEBI" id="CHEBI:18036"/>
        <dbReference type="ChEBI" id="CHEBI:58462"/>
        <dbReference type="ChEBI" id="CHEBI:61032"/>
        <dbReference type="EC" id="4.1.2.50"/>
    </reaction>
</comment>
<proteinExistence type="inferred from homology"/>
<keyword evidence="5" id="KW-0671">Queuosine biosynthesis</keyword>
<feature type="binding site" evidence="7">
    <location>
        <position position="14"/>
    </location>
    <ligand>
        <name>Zn(2+)</name>
        <dbReference type="ChEBI" id="CHEBI:29105"/>
    </ligand>
</feature>
<dbReference type="InterPro" id="IPR007115">
    <property type="entry name" value="6-PTP_synth/QueD"/>
</dbReference>
<dbReference type="PIRSF" id="PIRSF006113">
    <property type="entry name" value="PTP_synth"/>
    <property type="match status" value="1"/>
</dbReference>
<sequence>MYILETEQAFDSAHFLSGYEGKCRNLHGHRWRVVAKIAADSLSTTRQTRDMVIDFGDFKDALKELTENLDHCLIIETGSLKPATMEALRGEDFRIVELPFRPTAEQLSRYFFLQLKDRSFPVHSVSVYETPNNCATYQEM</sequence>
<evidence type="ECO:0000256" key="6">
    <source>
        <dbReference type="PIRSR" id="PIRSR006113-1"/>
    </source>
</evidence>
<evidence type="ECO:0000256" key="5">
    <source>
        <dbReference type="PIRNR" id="PIRNR006113"/>
    </source>
</evidence>
<evidence type="ECO:0000256" key="1">
    <source>
        <dbReference type="ARBA" id="ARBA00005061"/>
    </source>
</evidence>
<gene>
    <name evidence="8" type="ORF">H9849_06240</name>
</gene>
<evidence type="ECO:0000256" key="7">
    <source>
        <dbReference type="PIRSR" id="PIRSR006113-2"/>
    </source>
</evidence>
<dbReference type="AlphaFoldDB" id="A0A9D1X4G0"/>
<comment type="cofactor">
    <cofactor evidence="5 7">
        <name>Zn(2+)</name>
        <dbReference type="ChEBI" id="CHEBI:29105"/>
    </cofactor>
    <text evidence="5 7">Binds 1 zinc ion per subunit.</text>
</comment>
<dbReference type="EMBL" id="DXEQ01000182">
    <property type="protein sequence ID" value="HIX72604.1"/>
    <property type="molecule type" value="Genomic_DNA"/>
</dbReference>
<dbReference type="PANTHER" id="PTHR12589">
    <property type="entry name" value="PYRUVOYL TETRAHYDROBIOPTERIN SYNTHASE"/>
    <property type="match status" value="1"/>
</dbReference>
<feature type="active site" description="Charge relay system" evidence="6">
    <location>
        <position position="71"/>
    </location>
</feature>
<feature type="active site" description="Proton acceptor" evidence="6">
    <location>
        <position position="23"/>
    </location>
</feature>
<dbReference type="Pfam" id="PF01242">
    <property type="entry name" value="PTPS"/>
    <property type="match status" value="1"/>
</dbReference>
<evidence type="ECO:0000313" key="8">
    <source>
        <dbReference type="EMBL" id="HIX72604.1"/>
    </source>
</evidence>
<evidence type="ECO:0000256" key="3">
    <source>
        <dbReference type="ARBA" id="ARBA00018141"/>
    </source>
</evidence>
<accession>A0A9D1X4G0</accession>
<dbReference type="GO" id="GO:0046872">
    <property type="term" value="F:metal ion binding"/>
    <property type="evidence" value="ECO:0007669"/>
    <property type="project" value="UniProtKB-KW"/>
</dbReference>
<keyword evidence="5" id="KW-0456">Lyase</keyword>
<comment type="pathway">
    <text evidence="1 5">Purine metabolism; 7-cyano-7-deazaguanine biosynthesis.</text>
</comment>
<dbReference type="PANTHER" id="PTHR12589:SF8">
    <property type="entry name" value="6-CARBOXY-5,6,7,8-TETRAHYDROPTERIN SYNTHASE"/>
    <property type="match status" value="1"/>
</dbReference>
<keyword evidence="5 7" id="KW-0862">Zinc</keyword>
<comment type="similarity">
    <text evidence="2 5">Belongs to the PTPS family. QueD subfamily.</text>
</comment>
<keyword evidence="5 7" id="KW-0479">Metal-binding</keyword>
<evidence type="ECO:0000256" key="4">
    <source>
        <dbReference type="ARBA" id="ARBA00048807"/>
    </source>
</evidence>
<name>A0A9D1X4G0_9FIRM</name>
<dbReference type="EC" id="4.-.-.-" evidence="5"/>
<feature type="binding site" evidence="7">
    <location>
        <position position="29"/>
    </location>
    <ligand>
        <name>Zn(2+)</name>
        <dbReference type="ChEBI" id="CHEBI:29105"/>
    </ligand>
</feature>
<dbReference type="GO" id="GO:0070497">
    <property type="term" value="F:6-carboxytetrahydropterin synthase activity"/>
    <property type="evidence" value="ECO:0007669"/>
    <property type="project" value="UniProtKB-EC"/>
</dbReference>
<organism evidence="8 9">
    <name type="scientific">Candidatus Anaerobutyricum stercoripullorum</name>
    <dbReference type="NCBI Taxonomy" id="2838456"/>
    <lineage>
        <taxon>Bacteria</taxon>
        <taxon>Bacillati</taxon>
        <taxon>Bacillota</taxon>
        <taxon>Clostridia</taxon>
        <taxon>Lachnospirales</taxon>
        <taxon>Lachnospiraceae</taxon>
        <taxon>Anaerobutyricum</taxon>
    </lineage>
</organism>
<feature type="binding site" evidence="7">
    <location>
        <position position="27"/>
    </location>
    <ligand>
        <name>Zn(2+)</name>
        <dbReference type="ChEBI" id="CHEBI:29105"/>
    </ligand>
</feature>